<sequence length="186" mass="21534">MASNLVRINNITVKKGDIIEVKFKKIEDILEFYSPYRYRAADVFQTTQIGEHLATISKGGIFHVHDVEDDSDGMMLPEINRDRNRGKDYVRPHEVTITDHNSTDFDNFTFNEHLIESIEVREDIGEHYFSDKFQLSLVKIDGLLVINGYPLDKSDKDLIHILEKTIADISIRAMLETLEEEDKSDF</sequence>
<protein>
    <submittedName>
        <fullName evidence="1">Uncharacterized protein</fullName>
    </submittedName>
</protein>
<gene>
    <name evidence="1" type="ORF">UFOVP53_87</name>
</gene>
<evidence type="ECO:0000313" key="1">
    <source>
        <dbReference type="EMBL" id="CAB4125235.1"/>
    </source>
</evidence>
<organism evidence="1">
    <name type="scientific">uncultured Caudovirales phage</name>
    <dbReference type="NCBI Taxonomy" id="2100421"/>
    <lineage>
        <taxon>Viruses</taxon>
        <taxon>Duplodnaviria</taxon>
        <taxon>Heunggongvirae</taxon>
        <taxon>Uroviricota</taxon>
        <taxon>Caudoviricetes</taxon>
        <taxon>Peduoviridae</taxon>
        <taxon>Maltschvirus</taxon>
        <taxon>Maltschvirus maltsch</taxon>
    </lineage>
</organism>
<accession>A0A6J5KVL2</accession>
<proteinExistence type="predicted"/>
<dbReference type="EMBL" id="LR796189">
    <property type="protein sequence ID" value="CAB4125235.1"/>
    <property type="molecule type" value="Genomic_DNA"/>
</dbReference>
<name>A0A6J5KVL2_9CAUD</name>
<reference evidence="1" key="1">
    <citation type="submission" date="2020-04" db="EMBL/GenBank/DDBJ databases">
        <authorList>
            <person name="Chiriac C."/>
            <person name="Salcher M."/>
            <person name="Ghai R."/>
            <person name="Kavagutti S V."/>
        </authorList>
    </citation>
    <scope>NUCLEOTIDE SEQUENCE</scope>
</reference>